<dbReference type="Proteomes" id="UP000033648">
    <property type="component" value="Unassembled WGS sequence"/>
</dbReference>
<organism evidence="2 3">
    <name type="scientific">Bifidobacterium asteroides</name>
    <dbReference type="NCBI Taxonomy" id="1684"/>
    <lineage>
        <taxon>Bacteria</taxon>
        <taxon>Bacillati</taxon>
        <taxon>Actinomycetota</taxon>
        <taxon>Actinomycetes</taxon>
        <taxon>Bifidobacteriales</taxon>
        <taxon>Bifidobacteriaceae</taxon>
        <taxon>Bifidobacterium</taxon>
    </lineage>
</organism>
<dbReference type="Pfam" id="PF06114">
    <property type="entry name" value="Peptidase_M78"/>
    <property type="match status" value="1"/>
</dbReference>
<evidence type="ECO:0000313" key="2">
    <source>
        <dbReference type="EMBL" id="KJY48992.1"/>
    </source>
</evidence>
<accession>A0A0F4KQR7</accession>
<comment type="caution">
    <text evidence="2">The sequence shown here is derived from an EMBL/GenBank/DDBJ whole genome shotgun (WGS) entry which is preliminary data.</text>
</comment>
<evidence type="ECO:0000313" key="3">
    <source>
        <dbReference type="Proteomes" id="UP000033648"/>
    </source>
</evidence>
<dbReference type="PANTHER" id="PTHR43236:SF2">
    <property type="entry name" value="BLL0069 PROTEIN"/>
    <property type="match status" value="1"/>
</dbReference>
<protein>
    <recommendedName>
        <fullName evidence="1">IrrE N-terminal-like domain-containing protein</fullName>
    </recommendedName>
</protein>
<reference evidence="2 3" key="1">
    <citation type="submission" date="2014-12" db="EMBL/GenBank/DDBJ databases">
        <title>Comparative genomics of the lactic acid bacteria isolated from the honey bee gut.</title>
        <authorList>
            <person name="Ellegaard K.M."/>
            <person name="Tamarit D."/>
            <person name="Javelind E."/>
            <person name="Olofsson T."/>
            <person name="Andersson S.G."/>
            <person name="Vasquez A."/>
        </authorList>
    </citation>
    <scope>NUCLEOTIDE SEQUENCE [LARGE SCALE GENOMIC DNA]</scope>
    <source>
        <strain evidence="2 3">Bin2</strain>
    </source>
</reference>
<name>A0A0F4KQR7_9BIFI</name>
<dbReference type="InterPro" id="IPR010359">
    <property type="entry name" value="IrrE_HExxH"/>
</dbReference>
<evidence type="ECO:0000259" key="1">
    <source>
        <dbReference type="Pfam" id="PF06114"/>
    </source>
</evidence>
<feature type="domain" description="IrrE N-terminal-like" evidence="1">
    <location>
        <begin position="194"/>
        <end position="303"/>
    </location>
</feature>
<dbReference type="PATRIC" id="fig|1684.4.peg.1657"/>
<dbReference type="InterPro" id="IPR052345">
    <property type="entry name" value="Rad_response_metalloprotease"/>
</dbReference>
<dbReference type="EMBL" id="JWME01000014">
    <property type="protein sequence ID" value="KJY48992.1"/>
    <property type="molecule type" value="Genomic_DNA"/>
</dbReference>
<proteinExistence type="predicted"/>
<dbReference type="Gene3D" id="1.10.10.2910">
    <property type="match status" value="1"/>
</dbReference>
<gene>
    <name evidence="2" type="ORF">JF69_15390</name>
</gene>
<sequence length="389" mass="44226">MAQTVRVNVPRTILDWVMSIGAEDQLSEGQRQNIDAWRQGTKRPTVSQLHTVSNQLRVPFGYFFMDEPIDDTPPVYAKRTIGSQQPQGHPSRDLVDTIGQMTAIQDWARQDRIDNEGTQLKQVGSRTINDDSNLIAEDIRHALKIDEHWYRKSGLHDSAKAFKLLRERAEGTGILIMQNGVVGNSTHRPLDPKEFRAFALIDPYAPLIFINKADEFETARLFSLVHELAHVWLGADELYNDTALPTGVTRLEQVCNEVATAILLPDEDFLEAWQSIPDDTKLDERMTELKKCFPVSYTALALRALKHKLISQETFQKCNQAAQTWSEESENREHSGGSYYSTKLNRFDSRFLERMASSVAEGRTTYLDAYRLTGTNSDTFTELMKRAVS</sequence>
<dbReference type="AlphaFoldDB" id="A0A0F4KQR7"/>
<dbReference type="OrthoDB" id="9796786at2"/>
<dbReference type="PANTHER" id="PTHR43236">
    <property type="entry name" value="ANTITOXIN HIGA1"/>
    <property type="match status" value="1"/>
</dbReference>